<evidence type="ECO:0000313" key="1">
    <source>
        <dbReference type="EMBL" id="QGX94853.1"/>
    </source>
</evidence>
<dbReference type="KEGG" id="hra:EI982_08650"/>
<sequence length="101" mass="11371">MHIIQQASVLINRLWEVLNWSSARSDRGKWVAQGLTILVHIDGYLRPDVSPNYEADETGYQDITDSLEAIDAGASYQLAAGETSNVMRYTLIRIDDSERQS</sequence>
<evidence type="ECO:0000313" key="2">
    <source>
        <dbReference type="Proteomes" id="UP000428325"/>
    </source>
</evidence>
<dbReference type="AlphaFoldDB" id="A0A6B9FFY1"/>
<organism evidence="1 2">
    <name type="scientific">Haloplanus rallus</name>
    <dbReference type="NCBI Taxonomy" id="1816183"/>
    <lineage>
        <taxon>Archaea</taxon>
        <taxon>Methanobacteriati</taxon>
        <taxon>Methanobacteriota</taxon>
        <taxon>Stenosarchaea group</taxon>
        <taxon>Halobacteria</taxon>
        <taxon>Halobacteriales</taxon>
        <taxon>Haloferacaceae</taxon>
        <taxon>Haloplanus</taxon>
    </lineage>
</organism>
<dbReference type="EMBL" id="CP034345">
    <property type="protein sequence ID" value="QGX94853.1"/>
    <property type="molecule type" value="Genomic_DNA"/>
</dbReference>
<dbReference type="GeneID" id="69219356"/>
<reference evidence="1 2" key="1">
    <citation type="submission" date="2018-12" db="EMBL/GenBank/DDBJ databases">
        <title>Complete genome sequence of Haloplanus rallus MBLA0036.</title>
        <authorList>
            <person name="Nam Y.-d."/>
            <person name="Kang J."/>
            <person name="Chung W.-H."/>
            <person name="Park Y.S."/>
        </authorList>
    </citation>
    <scope>NUCLEOTIDE SEQUENCE [LARGE SCALE GENOMIC DNA]</scope>
    <source>
        <strain evidence="1 2">MBLA0036</strain>
    </source>
</reference>
<dbReference type="RefSeq" id="WP_157689311.1">
    <property type="nucleotide sequence ID" value="NZ_CP034345.1"/>
</dbReference>
<protein>
    <submittedName>
        <fullName evidence="1">Uncharacterized protein</fullName>
    </submittedName>
</protein>
<dbReference type="Proteomes" id="UP000428325">
    <property type="component" value="Chromosome"/>
</dbReference>
<accession>A0A6B9FFY1</accession>
<keyword evidence="2" id="KW-1185">Reference proteome</keyword>
<name>A0A6B9FFY1_9EURY</name>
<gene>
    <name evidence="1" type="ORF">EI982_08650</name>
</gene>
<proteinExistence type="predicted"/>